<organism evidence="2 3">
    <name type="scientific">Vibrio halioticoli NBRC 102217</name>
    <dbReference type="NCBI Taxonomy" id="1219072"/>
    <lineage>
        <taxon>Bacteria</taxon>
        <taxon>Pseudomonadati</taxon>
        <taxon>Pseudomonadota</taxon>
        <taxon>Gammaproteobacteria</taxon>
        <taxon>Vibrionales</taxon>
        <taxon>Vibrionaceae</taxon>
        <taxon>Vibrio</taxon>
    </lineage>
</organism>
<feature type="transmembrane region" description="Helical" evidence="1">
    <location>
        <begin position="14"/>
        <end position="34"/>
    </location>
</feature>
<dbReference type="InterPro" id="IPR007047">
    <property type="entry name" value="Flp_Fap"/>
</dbReference>
<evidence type="ECO:0000256" key="1">
    <source>
        <dbReference type="SAM" id="Phobius"/>
    </source>
</evidence>
<dbReference type="Pfam" id="PF04964">
    <property type="entry name" value="Flp_Fap"/>
    <property type="match status" value="1"/>
</dbReference>
<dbReference type="EMBL" id="BAUJ01000004">
    <property type="protein sequence ID" value="GAD88332.1"/>
    <property type="molecule type" value="Genomic_DNA"/>
</dbReference>
<dbReference type="Proteomes" id="UP000017800">
    <property type="component" value="Unassembled WGS sequence"/>
</dbReference>
<dbReference type="eggNOG" id="ENOG5031NW4">
    <property type="taxonomic scope" value="Bacteria"/>
</dbReference>
<comment type="caution">
    <text evidence="2">The sequence shown here is derived from an EMBL/GenBank/DDBJ whole genome shotgun (WGS) entry which is preliminary data.</text>
</comment>
<sequence length="60" mass="6304">MFELFKRFLADQQGVTAIEYGMMGVALAGALALIMGNQDSGFIAALSSLYSSILTAIQSA</sequence>
<keyword evidence="1" id="KW-0812">Transmembrane</keyword>
<reference evidence="2 3" key="1">
    <citation type="submission" date="2013-11" db="EMBL/GenBank/DDBJ databases">
        <title>Whole genome shotgun sequence of Vibrio halioticoli NBRC 102217.</title>
        <authorList>
            <person name="Isaki S."/>
            <person name="Kimura A."/>
            <person name="Ohji S."/>
            <person name="Hosoyama A."/>
            <person name="Fujita N."/>
            <person name="Hashimoto M."/>
            <person name="Hosoyama Y."/>
            <person name="Yamazoe A."/>
        </authorList>
    </citation>
    <scope>NUCLEOTIDE SEQUENCE [LARGE SCALE GENOMIC DNA]</scope>
    <source>
        <strain evidence="2 3">NBRC 102217</strain>
    </source>
</reference>
<proteinExistence type="predicted"/>
<protein>
    <submittedName>
        <fullName evidence="2">Flp/Fap pilin component family protein</fullName>
    </submittedName>
</protein>
<evidence type="ECO:0000313" key="2">
    <source>
        <dbReference type="EMBL" id="GAD88332.1"/>
    </source>
</evidence>
<evidence type="ECO:0000313" key="3">
    <source>
        <dbReference type="Proteomes" id="UP000017800"/>
    </source>
</evidence>
<dbReference type="RefSeq" id="WP_023402719.1">
    <property type="nucleotide sequence ID" value="NZ_BAUJ01000004.1"/>
</dbReference>
<keyword evidence="1" id="KW-1133">Transmembrane helix</keyword>
<name>V5FH14_9VIBR</name>
<keyword evidence="3" id="KW-1185">Reference proteome</keyword>
<keyword evidence="1" id="KW-0472">Membrane</keyword>
<gene>
    <name evidence="2" type="ORF">VHA01S_004_01050</name>
</gene>
<accession>V5FH14</accession>
<dbReference type="AlphaFoldDB" id="V5FH14"/>